<sequence>MPFLLRDVMPASPGAIQASRMSLPQHLELSLLGRPTKQENLRMGFVKFTDLVRLIRMGFYDRAAPVLLLCNAGSSLVAIRRRESHTLMHFGKVDTNKPCCLPPGALSLRPVPPTPVSNTLHPKAQRTYPLTPHWSSEGPMGKRDRGRRKGNGPEDNEHRQEEPSARNEKAEKAKLRLTLKANPLPVCQKWKKYRNVTLLPNSASVMS</sequence>
<dbReference type="EMBL" id="AMQN01003618">
    <property type="status" value="NOT_ANNOTATED_CDS"/>
    <property type="molecule type" value="Genomic_DNA"/>
</dbReference>
<dbReference type="EnsemblMetazoa" id="CapteT198849">
    <property type="protein sequence ID" value="CapteP198849"/>
    <property type="gene ID" value="CapteG198849"/>
</dbReference>
<evidence type="ECO:0000313" key="2">
    <source>
        <dbReference type="EMBL" id="ELT87473.1"/>
    </source>
</evidence>
<reference evidence="4" key="1">
    <citation type="submission" date="2012-12" db="EMBL/GenBank/DDBJ databases">
        <authorList>
            <person name="Hellsten U."/>
            <person name="Grimwood J."/>
            <person name="Chapman J.A."/>
            <person name="Shapiro H."/>
            <person name="Aerts A."/>
            <person name="Otillar R.P."/>
            <person name="Terry A.Y."/>
            <person name="Boore J.L."/>
            <person name="Simakov O."/>
            <person name="Marletaz F."/>
            <person name="Cho S.-J."/>
            <person name="Edsinger-Gonzales E."/>
            <person name="Havlak P."/>
            <person name="Kuo D.-H."/>
            <person name="Larsson T."/>
            <person name="Lv J."/>
            <person name="Arendt D."/>
            <person name="Savage R."/>
            <person name="Osoegawa K."/>
            <person name="de Jong P."/>
            <person name="Lindberg D.R."/>
            <person name="Seaver E.C."/>
            <person name="Weisblat D.A."/>
            <person name="Putnam N.H."/>
            <person name="Grigoriev I.V."/>
            <person name="Rokhsar D.S."/>
        </authorList>
    </citation>
    <scope>NUCLEOTIDE SEQUENCE</scope>
    <source>
        <strain evidence="4">I ESC-2004</strain>
    </source>
</reference>
<dbReference type="HOGENOM" id="CLU_1327514_0_0_1"/>
<proteinExistence type="predicted"/>
<feature type="region of interest" description="Disordered" evidence="1">
    <location>
        <begin position="111"/>
        <end position="174"/>
    </location>
</feature>
<evidence type="ECO:0000313" key="4">
    <source>
        <dbReference type="Proteomes" id="UP000014760"/>
    </source>
</evidence>
<dbReference type="Proteomes" id="UP000014760">
    <property type="component" value="Unassembled WGS sequence"/>
</dbReference>
<gene>
    <name evidence="2" type="ORF">CAPTEDRAFT_198849</name>
</gene>
<name>R7T3W9_CAPTE</name>
<keyword evidence="4" id="KW-1185">Reference proteome</keyword>
<protein>
    <submittedName>
        <fullName evidence="2 3">Uncharacterized protein</fullName>
    </submittedName>
</protein>
<reference evidence="2 4" key="2">
    <citation type="journal article" date="2013" name="Nature">
        <title>Insights into bilaterian evolution from three spiralian genomes.</title>
        <authorList>
            <person name="Simakov O."/>
            <person name="Marletaz F."/>
            <person name="Cho S.J."/>
            <person name="Edsinger-Gonzales E."/>
            <person name="Havlak P."/>
            <person name="Hellsten U."/>
            <person name="Kuo D.H."/>
            <person name="Larsson T."/>
            <person name="Lv J."/>
            <person name="Arendt D."/>
            <person name="Savage R."/>
            <person name="Osoegawa K."/>
            <person name="de Jong P."/>
            <person name="Grimwood J."/>
            <person name="Chapman J.A."/>
            <person name="Shapiro H."/>
            <person name="Aerts A."/>
            <person name="Otillar R.P."/>
            <person name="Terry A.Y."/>
            <person name="Boore J.L."/>
            <person name="Grigoriev I.V."/>
            <person name="Lindberg D.R."/>
            <person name="Seaver E.C."/>
            <person name="Weisblat D.A."/>
            <person name="Putnam N.H."/>
            <person name="Rokhsar D.S."/>
        </authorList>
    </citation>
    <scope>NUCLEOTIDE SEQUENCE</scope>
    <source>
        <strain evidence="2 4">I ESC-2004</strain>
    </source>
</reference>
<reference evidence="3" key="3">
    <citation type="submission" date="2015-06" db="UniProtKB">
        <authorList>
            <consortium name="EnsemblMetazoa"/>
        </authorList>
    </citation>
    <scope>IDENTIFICATION</scope>
</reference>
<organism evidence="2">
    <name type="scientific">Capitella teleta</name>
    <name type="common">Polychaete worm</name>
    <dbReference type="NCBI Taxonomy" id="283909"/>
    <lineage>
        <taxon>Eukaryota</taxon>
        <taxon>Metazoa</taxon>
        <taxon>Spiralia</taxon>
        <taxon>Lophotrochozoa</taxon>
        <taxon>Annelida</taxon>
        <taxon>Polychaeta</taxon>
        <taxon>Sedentaria</taxon>
        <taxon>Scolecida</taxon>
        <taxon>Capitellidae</taxon>
        <taxon>Capitella</taxon>
    </lineage>
</organism>
<dbReference type="AlphaFoldDB" id="R7T3W9"/>
<evidence type="ECO:0000313" key="3">
    <source>
        <dbReference type="EnsemblMetazoa" id="CapteP198849"/>
    </source>
</evidence>
<evidence type="ECO:0000256" key="1">
    <source>
        <dbReference type="SAM" id="MobiDB-lite"/>
    </source>
</evidence>
<feature type="compositionally biased region" description="Basic and acidic residues" evidence="1">
    <location>
        <begin position="151"/>
        <end position="174"/>
    </location>
</feature>
<dbReference type="EMBL" id="KB312312">
    <property type="protein sequence ID" value="ELT87473.1"/>
    <property type="molecule type" value="Genomic_DNA"/>
</dbReference>
<accession>R7T3W9</accession>